<gene>
    <name evidence="1" type="ORF">QE382_002784</name>
</gene>
<dbReference type="Proteomes" id="UP001244640">
    <property type="component" value="Unassembled WGS sequence"/>
</dbReference>
<comment type="caution">
    <text evidence="1">The sequence shown here is derived from an EMBL/GenBank/DDBJ whole genome shotgun (WGS) entry which is preliminary data.</text>
</comment>
<name>A0ABU0U752_9SPHI</name>
<dbReference type="EMBL" id="JAUTBA010000001">
    <property type="protein sequence ID" value="MDQ1150800.1"/>
    <property type="molecule type" value="Genomic_DNA"/>
</dbReference>
<evidence type="ECO:0000313" key="1">
    <source>
        <dbReference type="EMBL" id="MDQ1150800.1"/>
    </source>
</evidence>
<reference evidence="1 2" key="1">
    <citation type="submission" date="2023-07" db="EMBL/GenBank/DDBJ databases">
        <title>Functional and genomic diversity of the sorghum phyllosphere microbiome.</title>
        <authorList>
            <person name="Shade A."/>
        </authorList>
    </citation>
    <scope>NUCLEOTIDE SEQUENCE [LARGE SCALE GENOMIC DNA]</scope>
    <source>
        <strain evidence="1 2">SORGH_AS_0892</strain>
    </source>
</reference>
<accession>A0ABU0U752</accession>
<protein>
    <submittedName>
        <fullName evidence="1">Uncharacterized protein</fullName>
    </submittedName>
</protein>
<sequence>MHTNVSSARQLLLILQPFNFEFSLQTSTLQKELMELKIFL</sequence>
<keyword evidence="2" id="KW-1185">Reference proteome</keyword>
<organism evidence="1 2">
    <name type="scientific">Sphingobacterium zeae</name>
    <dbReference type="NCBI Taxonomy" id="1776859"/>
    <lineage>
        <taxon>Bacteria</taxon>
        <taxon>Pseudomonadati</taxon>
        <taxon>Bacteroidota</taxon>
        <taxon>Sphingobacteriia</taxon>
        <taxon>Sphingobacteriales</taxon>
        <taxon>Sphingobacteriaceae</taxon>
        <taxon>Sphingobacterium</taxon>
    </lineage>
</organism>
<proteinExistence type="predicted"/>
<evidence type="ECO:0000313" key="2">
    <source>
        <dbReference type="Proteomes" id="UP001244640"/>
    </source>
</evidence>